<proteinExistence type="predicted"/>
<dbReference type="STRING" id="1089553.Tph_c02220"/>
<dbReference type="Pfam" id="PF03551">
    <property type="entry name" value="PadR"/>
    <property type="match status" value="1"/>
</dbReference>
<dbReference type="SUPFAM" id="SSF46785">
    <property type="entry name" value="Winged helix' DNA-binding domain"/>
    <property type="match status" value="1"/>
</dbReference>
<dbReference type="Gene3D" id="1.10.10.10">
    <property type="entry name" value="Winged helix-like DNA-binding domain superfamily/Winged helix DNA-binding domain"/>
    <property type="match status" value="1"/>
</dbReference>
<dbReference type="HOGENOM" id="CLU_063440_5_0_9"/>
<dbReference type="PANTHER" id="PTHR33169:SF14">
    <property type="entry name" value="TRANSCRIPTIONAL REGULATOR RV3488"/>
    <property type="match status" value="1"/>
</dbReference>
<feature type="domain" description="Transcription regulator PadR N-terminal" evidence="1">
    <location>
        <begin position="32"/>
        <end position="104"/>
    </location>
</feature>
<organism evidence="2 3">
    <name type="scientific">Thermacetogenium phaeum (strain ATCC BAA-254 / DSM 26808 / PB)</name>
    <dbReference type="NCBI Taxonomy" id="1089553"/>
    <lineage>
        <taxon>Bacteria</taxon>
        <taxon>Bacillati</taxon>
        <taxon>Bacillota</taxon>
        <taxon>Clostridia</taxon>
        <taxon>Thermoanaerobacterales</taxon>
        <taxon>Thermoanaerobacteraceae</taxon>
        <taxon>Thermacetogenium</taxon>
    </lineage>
</organism>
<dbReference type="eggNOG" id="COG1695">
    <property type="taxonomic scope" value="Bacteria"/>
</dbReference>
<dbReference type="InterPro" id="IPR036388">
    <property type="entry name" value="WH-like_DNA-bd_sf"/>
</dbReference>
<evidence type="ECO:0000259" key="1">
    <source>
        <dbReference type="Pfam" id="PF03551"/>
    </source>
</evidence>
<sequence length="133" mass="15168">MFSGDGCGLPGSGAGSGPRCAGGPRKFIEPYLLLFLKERTAYGYELIEMFARFGFDPLPDPGAVYRNLRRMEEEGLVESRWELEGSGLPRRFYRLTGEGDAVLRAWVRKFKTNRDIADEFINYYRRIAGEKDE</sequence>
<accession>K4LQU1</accession>
<dbReference type="InterPro" id="IPR052509">
    <property type="entry name" value="Metal_resp_DNA-bind_regulator"/>
</dbReference>
<dbReference type="InterPro" id="IPR036390">
    <property type="entry name" value="WH_DNA-bd_sf"/>
</dbReference>
<evidence type="ECO:0000313" key="2">
    <source>
        <dbReference type="EMBL" id="AFV10469.1"/>
    </source>
</evidence>
<keyword evidence="3" id="KW-1185">Reference proteome</keyword>
<dbReference type="CDD" id="cd00090">
    <property type="entry name" value="HTH_ARSR"/>
    <property type="match status" value="1"/>
</dbReference>
<dbReference type="AlphaFoldDB" id="K4LQU1"/>
<dbReference type="KEGG" id="tpz:Tph_c02220"/>
<dbReference type="OrthoDB" id="9808017at2"/>
<dbReference type="InterPro" id="IPR005149">
    <property type="entry name" value="Tscrpt_reg_PadR_N"/>
</dbReference>
<dbReference type="InterPro" id="IPR011991">
    <property type="entry name" value="ArsR-like_HTH"/>
</dbReference>
<reference evidence="2 3" key="1">
    <citation type="journal article" date="2012" name="BMC Genomics">
        <title>Genome-guided analysis of physiological and morphological traits of the fermentative acetate oxidizer Thermacetogenium phaeum.</title>
        <authorList>
            <person name="Oehler D."/>
            <person name="Poehlein A."/>
            <person name="Leimbach A."/>
            <person name="Muller N."/>
            <person name="Daniel R."/>
            <person name="Gottschalk G."/>
            <person name="Schink B."/>
        </authorList>
    </citation>
    <scope>NUCLEOTIDE SEQUENCE [LARGE SCALE GENOMIC DNA]</scope>
    <source>
        <strain evidence="3">ATCC BAA-254 / DSM 26808 / PB</strain>
    </source>
</reference>
<dbReference type="RefSeq" id="WP_015049388.1">
    <property type="nucleotide sequence ID" value="NC_018870.1"/>
</dbReference>
<dbReference type="Proteomes" id="UP000000467">
    <property type="component" value="Chromosome"/>
</dbReference>
<protein>
    <submittedName>
        <fullName evidence="2">PadR-like transcriptional regulator</fullName>
    </submittedName>
</protein>
<dbReference type="PANTHER" id="PTHR33169">
    <property type="entry name" value="PADR-FAMILY TRANSCRIPTIONAL REGULATOR"/>
    <property type="match status" value="1"/>
</dbReference>
<name>K4LQU1_THEPS</name>
<dbReference type="EMBL" id="CP003732">
    <property type="protein sequence ID" value="AFV10469.1"/>
    <property type="molecule type" value="Genomic_DNA"/>
</dbReference>
<gene>
    <name evidence="2" type="ordered locus">Tph_c02220</name>
</gene>
<evidence type="ECO:0000313" key="3">
    <source>
        <dbReference type="Proteomes" id="UP000000467"/>
    </source>
</evidence>